<dbReference type="Gene3D" id="1.25.40.10">
    <property type="entry name" value="Tetratricopeptide repeat domain"/>
    <property type="match status" value="3"/>
</dbReference>
<feature type="repeat" description="PPR" evidence="3">
    <location>
        <begin position="307"/>
        <end position="341"/>
    </location>
</feature>
<evidence type="ECO:0000313" key="6">
    <source>
        <dbReference type="Proteomes" id="UP000823775"/>
    </source>
</evidence>
<dbReference type="Proteomes" id="UP000823775">
    <property type="component" value="Unassembled WGS sequence"/>
</dbReference>
<comment type="similarity">
    <text evidence="1">Belongs to the PPR family. PCMP-H subfamily.</text>
</comment>
<dbReference type="PANTHER" id="PTHR47926:SF495">
    <property type="entry name" value="DYW DOMAIN-CONTAINING PROTEIN"/>
    <property type="match status" value="1"/>
</dbReference>
<evidence type="ECO:0000259" key="4">
    <source>
        <dbReference type="Pfam" id="PF14432"/>
    </source>
</evidence>
<dbReference type="InterPro" id="IPR046960">
    <property type="entry name" value="PPR_At4g14850-like_plant"/>
</dbReference>
<dbReference type="EMBL" id="JACEIK010001283">
    <property type="protein sequence ID" value="MCD7467914.1"/>
    <property type="molecule type" value="Genomic_DNA"/>
</dbReference>
<dbReference type="PROSITE" id="PS51375">
    <property type="entry name" value="PPR"/>
    <property type="match status" value="3"/>
</dbReference>
<reference evidence="5 6" key="1">
    <citation type="journal article" date="2021" name="BMC Genomics">
        <title>Datura genome reveals duplications of psychoactive alkaloid biosynthetic genes and high mutation rate following tissue culture.</title>
        <authorList>
            <person name="Rajewski A."/>
            <person name="Carter-House D."/>
            <person name="Stajich J."/>
            <person name="Litt A."/>
        </authorList>
    </citation>
    <scope>NUCLEOTIDE SEQUENCE [LARGE SCALE GENOMIC DNA]</scope>
    <source>
        <strain evidence="5">AR-01</strain>
    </source>
</reference>
<evidence type="ECO:0000256" key="1">
    <source>
        <dbReference type="ARBA" id="ARBA00006643"/>
    </source>
</evidence>
<dbReference type="Pfam" id="PF20431">
    <property type="entry name" value="E_motif"/>
    <property type="match status" value="1"/>
</dbReference>
<feature type="repeat" description="PPR" evidence="3">
    <location>
        <begin position="42"/>
        <end position="76"/>
    </location>
</feature>
<feature type="repeat" description="PPR" evidence="3">
    <location>
        <begin position="205"/>
        <end position="239"/>
    </location>
</feature>
<keyword evidence="6" id="KW-1185">Reference proteome</keyword>
<proteinExistence type="inferred from homology"/>
<name>A0ABS8TAA5_DATST</name>
<keyword evidence="2" id="KW-0677">Repeat</keyword>
<dbReference type="InterPro" id="IPR032867">
    <property type="entry name" value="DYW_dom"/>
</dbReference>
<evidence type="ECO:0000313" key="5">
    <source>
        <dbReference type="EMBL" id="MCD7467914.1"/>
    </source>
</evidence>
<dbReference type="PANTHER" id="PTHR47926">
    <property type="entry name" value="PENTATRICOPEPTIDE REPEAT-CONTAINING PROTEIN"/>
    <property type="match status" value="1"/>
</dbReference>
<dbReference type="Pfam" id="PF01535">
    <property type="entry name" value="PPR"/>
    <property type="match status" value="5"/>
</dbReference>
<comment type="caution">
    <text evidence="5">The sequence shown here is derived from an EMBL/GenBank/DDBJ whole genome shotgun (WGS) entry which is preliminary data.</text>
</comment>
<dbReference type="InterPro" id="IPR002885">
    <property type="entry name" value="PPR_rpt"/>
</dbReference>
<sequence>MENVLLHSQLLHQLQRCARSHFSTEGRKLHAHIVKIGLDNCSLKLCNNLIDMYGKCGLLDDAVQLFDEMPHRDLASWASVFTAHNEANQHQKTLFLFPNMFLDGLWPDHFVFASVVKACANSGDLKVGKQVHAQFLKSVFSRDDVVKSSLVDMYAKCGLPDSAKSVFDSILVKNLICSSAMLSGYARCGRKNEAIELLGKLPEKNLQCWTALISGFVQNGNLIDAIDVFLEVRREGVDMRDPFILSSIVGACASLAALQLGKQIHRLVLGLGYESSLFVSNALVDMYAKCSDIVEAKKIFDSMLTRDVVSWTSIIVGMAQHGQAIEALSLYDDMILAGFKPNEVTFVGLIYACSHVGLVNEGKSLFKSMIEDYKLSPSLQHYTCLLDLFSRSGHLEDAENLLNMMPFQPDEAVWAALLSACKQHGNTDMGVRVANRLLVLGPKDPSTCVLLSNTYAGAALWDNVSKLRKQLANLEVRKEPGYSSIDSGKETTTFYAGEALYPMKDEIFALLKEFDSEMRKRGYIPDTTFVLHDMEQQEKERQLFWHSERLAVAYGLLRTVPGSVIRVVKNLRICGDCHTVLKFISSITNRKIVVRDANRFHHFDEGICSCNDFW</sequence>
<accession>A0ABS8TAA5</accession>
<gene>
    <name evidence="5" type="primary">PCMPH13</name>
    <name evidence="5" type="ORF">HAX54_005617</name>
</gene>
<dbReference type="Pfam" id="PF13041">
    <property type="entry name" value="PPR_2"/>
    <property type="match status" value="1"/>
</dbReference>
<feature type="domain" description="DYW" evidence="4">
    <location>
        <begin position="522"/>
        <end position="614"/>
    </location>
</feature>
<dbReference type="InterPro" id="IPR046848">
    <property type="entry name" value="E_motif"/>
</dbReference>
<organism evidence="5 6">
    <name type="scientific">Datura stramonium</name>
    <name type="common">Jimsonweed</name>
    <name type="synonym">Common thornapple</name>
    <dbReference type="NCBI Taxonomy" id="4076"/>
    <lineage>
        <taxon>Eukaryota</taxon>
        <taxon>Viridiplantae</taxon>
        <taxon>Streptophyta</taxon>
        <taxon>Embryophyta</taxon>
        <taxon>Tracheophyta</taxon>
        <taxon>Spermatophyta</taxon>
        <taxon>Magnoliopsida</taxon>
        <taxon>eudicotyledons</taxon>
        <taxon>Gunneridae</taxon>
        <taxon>Pentapetalae</taxon>
        <taxon>asterids</taxon>
        <taxon>lamiids</taxon>
        <taxon>Solanales</taxon>
        <taxon>Solanaceae</taxon>
        <taxon>Solanoideae</taxon>
        <taxon>Datureae</taxon>
        <taxon>Datura</taxon>
    </lineage>
</organism>
<dbReference type="Pfam" id="PF14432">
    <property type="entry name" value="DYW_deaminase"/>
    <property type="match status" value="1"/>
</dbReference>
<evidence type="ECO:0000256" key="2">
    <source>
        <dbReference type="ARBA" id="ARBA00022737"/>
    </source>
</evidence>
<dbReference type="InterPro" id="IPR011990">
    <property type="entry name" value="TPR-like_helical_dom_sf"/>
</dbReference>
<evidence type="ECO:0000256" key="3">
    <source>
        <dbReference type="PROSITE-ProRule" id="PRU00708"/>
    </source>
</evidence>
<protein>
    <submittedName>
        <fullName evidence="5">Pentatricopeptide repeat-containing protein, mitochondrial</fullName>
    </submittedName>
</protein>
<dbReference type="NCBIfam" id="TIGR00756">
    <property type="entry name" value="PPR"/>
    <property type="match status" value="5"/>
</dbReference>